<feature type="transmembrane region" description="Helical" evidence="1">
    <location>
        <begin position="129"/>
        <end position="146"/>
    </location>
</feature>
<feature type="transmembrane region" description="Helical" evidence="1">
    <location>
        <begin position="51"/>
        <end position="71"/>
    </location>
</feature>
<evidence type="ECO:0000256" key="1">
    <source>
        <dbReference type="SAM" id="Phobius"/>
    </source>
</evidence>
<dbReference type="RefSeq" id="WP_167172820.1">
    <property type="nucleotide sequence ID" value="NZ_JAAOYM010000001.1"/>
</dbReference>
<sequence>MTEHSSAAETRATLQRGLRIATLAVSSAIVCGPGLANLLRHLDRYEFPAAQLAAFASLLVVLACEAVLLSLGRPWGRLRLPAVGLVLAASALSYLALPEGRTSTTVDWIFGAANWAGLVVLLDRPFRSLLAFLAAHELTALGHLLLLDEPSGAALLRFATGSVNVVGYPLCVAVMAIALRGIGTAAARATRQLERVRTAEAIAVESHRRRGERLAALSGTTVPLLQGLAEGSLSPEDGDVQRHCAIEAARMRRLFAEIDTVADPLLHELRHCADIADRLGVEVEFDARGHCPELAVAVRRDLTEAALTALATAVSWARVTVIGEPTLVSVNVVADCAEVNPPTPATADVRIDTFRDSGTTWMEATWRQVR</sequence>
<comment type="caution">
    <text evidence="2">The sequence shown here is derived from an EMBL/GenBank/DDBJ whole genome shotgun (WGS) entry which is preliminary data.</text>
</comment>
<gene>
    <name evidence="2" type="ORF">FHU38_003545</name>
</gene>
<name>A0A7X5US41_9PSEU</name>
<feature type="transmembrane region" description="Helical" evidence="1">
    <location>
        <begin position="166"/>
        <end position="187"/>
    </location>
</feature>
<dbReference type="Proteomes" id="UP000545493">
    <property type="component" value="Unassembled WGS sequence"/>
</dbReference>
<keyword evidence="1" id="KW-0812">Transmembrane</keyword>
<protein>
    <recommendedName>
        <fullName evidence="4">Signal transduction histidine kinase</fullName>
    </recommendedName>
</protein>
<evidence type="ECO:0000313" key="2">
    <source>
        <dbReference type="EMBL" id="NIJ13201.1"/>
    </source>
</evidence>
<feature type="transmembrane region" description="Helical" evidence="1">
    <location>
        <begin position="78"/>
        <end position="97"/>
    </location>
</feature>
<accession>A0A7X5US41</accession>
<dbReference type="EMBL" id="JAAOYM010000001">
    <property type="protein sequence ID" value="NIJ13201.1"/>
    <property type="molecule type" value="Genomic_DNA"/>
</dbReference>
<keyword evidence="1" id="KW-1133">Transmembrane helix</keyword>
<keyword evidence="3" id="KW-1185">Reference proteome</keyword>
<feature type="transmembrane region" description="Helical" evidence="1">
    <location>
        <begin position="103"/>
        <end position="122"/>
    </location>
</feature>
<feature type="transmembrane region" description="Helical" evidence="1">
    <location>
        <begin position="20"/>
        <end position="39"/>
    </location>
</feature>
<evidence type="ECO:0008006" key="4">
    <source>
        <dbReference type="Google" id="ProtNLM"/>
    </source>
</evidence>
<reference evidence="2 3" key="1">
    <citation type="submission" date="2020-03" db="EMBL/GenBank/DDBJ databases">
        <title>Sequencing the genomes of 1000 actinobacteria strains.</title>
        <authorList>
            <person name="Klenk H.-P."/>
        </authorList>
    </citation>
    <scope>NUCLEOTIDE SEQUENCE [LARGE SCALE GENOMIC DNA]</scope>
    <source>
        <strain evidence="2 3">DSM 45685</strain>
    </source>
</reference>
<evidence type="ECO:0000313" key="3">
    <source>
        <dbReference type="Proteomes" id="UP000545493"/>
    </source>
</evidence>
<dbReference type="AlphaFoldDB" id="A0A7X5US41"/>
<organism evidence="2 3">
    <name type="scientific">Saccharomonospora amisosensis</name>
    <dbReference type="NCBI Taxonomy" id="1128677"/>
    <lineage>
        <taxon>Bacteria</taxon>
        <taxon>Bacillati</taxon>
        <taxon>Actinomycetota</taxon>
        <taxon>Actinomycetes</taxon>
        <taxon>Pseudonocardiales</taxon>
        <taxon>Pseudonocardiaceae</taxon>
        <taxon>Saccharomonospora</taxon>
    </lineage>
</organism>
<proteinExistence type="predicted"/>
<keyword evidence="1" id="KW-0472">Membrane</keyword>